<dbReference type="CDD" id="cd06135">
    <property type="entry name" value="Orn"/>
    <property type="match status" value="1"/>
</dbReference>
<protein>
    <submittedName>
        <fullName evidence="7">Ribonuclease H-like protein</fullName>
    </submittedName>
</protein>
<evidence type="ECO:0000259" key="6">
    <source>
        <dbReference type="SMART" id="SM00479"/>
    </source>
</evidence>
<feature type="region of interest" description="Disordered" evidence="5">
    <location>
        <begin position="242"/>
        <end position="265"/>
    </location>
</feature>
<dbReference type="FunFam" id="3.30.420.10:FF:000003">
    <property type="entry name" value="Oligoribonuclease"/>
    <property type="match status" value="1"/>
</dbReference>
<dbReference type="Pfam" id="PF00929">
    <property type="entry name" value="RNase_T"/>
    <property type="match status" value="1"/>
</dbReference>
<dbReference type="GO" id="GO:0003676">
    <property type="term" value="F:nucleic acid binding"/>
    <property type="evidence" value="ECO:0007669"/>
    <property type="project" value="InterPro"/>
</dbReference>
<evidence type="ECO:0000313" key="8">
    <source>
        <dbReference type="Proteomes" id="UP000030706"/>
    </source>
</evidence>
<proteinExistence type="inferred from homology"/>
<reference evidence="7 8" key="1">
    <citation type="journal article" date="2014" name="BMC Genomics">
        <title>Genome sequencing of four Aureobasidium pullulans varieties: biotechnological potential, stress tolerance, and description of new species.</title>
        <authorList>
            <person name="Gostin Ar C."/>
            <person name="Ohm R.A."/>
            <person name="Kogej T."/>
            <person name="Sonjak S."/>
            <person name="Turk M."/>
            <person name="Zajc J."/>
            <person name="Zalar P."/>
            <person name="Grube M."/>
            <person name="Sun H."/>
            <person name="Han J."/>
            <person name="Sharma A."/>
            <person name="Chiniquy J."/>
            <person name="Ngan C.Y."/>
            <person name="Lipzen A."/>
            <person name="Barry K."/>
            <person name="Grigoriev I.V."/>
            <person name="Gunde-Cimerman N."/>
        </authorList>
    </citation>
    <scope>NUCLEOTIDE SEQUENCE [LARGE SCALE GENOMIC DNA]</scope>
    <source>
        <strain evidence="7 8">EXF-150</strain>
    </source>
</reference>
<dbReference type="InterPro" id="IPR012337">
    <property type="entry name" value="RNaseH-like_sf"/>
</dbReference>
<evidence type="ECO:0000313" key="7">
    <source>
        <dbReference type="EMBL" id="KEQ85457.1"/>
    </source>
</evidence>
<dbReference type="InterPro" id="IPR013520">
    <property type="entry name" value="Ribonucl_H"/>
</dbReference>
<dbReference type="NCBIfam" id="NF003765">
    <property type="entry name" value="PRK05359.1"/>
    <property type="match status" value="1"/>
</dbReference>
<feature type="region of interest" description="Disordered" evidence="5">
    <location>
        <begin position="190"/>
        <end position="222"/>
    </location>
</feature>
<accession>A0A074XU08</accession>
<dbReference type="GO" id="GO:0000175">
    <property type="term" value="F:3'-5'-RNA exonuclease activity"/>
    <property type="evidence" value="ECO:0007669"/>
    <property type="project" value="InterPro"/>
</dbReference>
<keyword evidence="8" id="KW-1185">Reference proteome</keyword>
<keyword evidence="4" id="KW-0269">Exonuclease</keyword>
<dbReference type="SMART" id="SM00479">
    <property type="entry name" value="EXOIII"/>
    <property type="match status" value="1"/>
</dbReference>
<evidence type="ECO:0000256" key="2">
    <source>
        <dbReference type="ARBA" id="ARBA00022722"/>
    </source>
</evidence>
<name>A0A074XU08_AURPU</name>
<dbReference type="Proteomes" id="UP000030706">
    <property type="component" value="Unassembled WGS sequence"/>
</dbReference>
<dbReference type="GeneID" id="40752057"/>
<dbReference type="HOGENOM" id="CLU_064761_3_0_1"/>
<dbReference type="RefSeq" id="XP_029761644.1">
    <property type="nucleotide sequence ID" value="XM_029909751.1"/>
</dbReference>
<dbReference type="InterPro" id="IPR036397">
    <property type="entry name" value="RNaseH_sf"/>
</dbReference>
<dbReference type="SUPFAM" id="SSF53098">
    <property type="entry name" value="Ribonuclease H-like"/>
    <property type="match status" value="1"/>
</dbReference>
<comment type="similarity">
    <text evidence="1">Belongs to the oligoribonuclease family.</text>
</comment>
<keyword evidence="3" id="KW-0378">Hydrolase</keyword>
<keyword evidence="2" id="KW-0540">Nuclease</keyword>
<evidence type="ECO:0000256" key="3">
    <source>
        <dbReference type="ARBA" id="ARBA00022801"/>
    </source>
</evidence>
<dbReference type="PANTHER" id="PTHR11046:SF0">
    <property type="entry name" value="OLIGORIBONUCLEASE, MITOCHONDRIAL"/>
    <property type="match status" value="1"/>
</dbReference>
<dbReference type="InterPro" id="IPR022894">
    <property type="entry name" value="Oligoribonuclease"/>
</dbReference>
<feature type="compositionally biased region" description="Acidic residues" evidence="5">
    <location>
        <begin position="196"/>
        <end position="206"/>
    </location>
</feature>
<dbReference type="STRING" id="1043002.A0A074XU08"/>
<sequence>MPESRSKHPLVWIDCEMTGLDLSRDTVMSLCCFITDAQLNILDDQGYEAVIHHSKEQLDAMGEWCTNQHGKTGLTAQCLESEKTAETVATELLEYIQKYCPERKKALLAGNTVHADRAFLVQQPYTPVMKWLHHRILDVSAIKEAAKRWAPVEVIKKSPGKAGKHEARADILESIAEARYYQKAFFQNGTVPKEEPEAEADTAEVDGDAHGSIIGDKDVKPREITQEVGAGKSQTTVQSLEAEGFGATSGQQDLDRNGGNRDLAS</sequence>
<dbReference type="AlphaFoldDB" id="A0A074XU08"/>
<dbReference type="PANTHER" id="PTHR11046">
    <property type="entry name" value="OLIGORIBONUCLEASE, MITOCHONDRIAL"/>
    <property type="match status" value="1"/>
</dbReference>
<evidence type="ECO:0000256" key="5">
    <source>
        <dbReference type="SAM" id="MobiDB-lite"/>
    </source>
</evidence>
<dbReference type="EMBL" id="KL584980">
    <property type="protein sequence ID" value="KEQ85457.1"/>
    <property type="molecule type" value="Genomic_DNA"/>
</dbReference>
<dbReference type="OrthoDB" id="270189at2759"/>
<feature type="domain" description="Exonuclease" evidence="6">
    <location>
        <begin position="9"/>
        <end position="187"/>
    </location>
</feature>
<dbReference type="GO" id="GO:0005739">
    <property type="term" value="C:mitochondrion"/>
    <property type="evidence" value="ECO:0007669"/>
    <property type="project" value="TreeGrafter"/>
</dbReference>
<evidence type="ECO:0000256" key="4">
    <source>
        <dbReference type="ARBA" id="ARBA00022839"/>
    </source>
</evidence>
<evidence type="ECO:0000256" key="1">
    <source>
        <dbReference type="ARBA" id="ARBA00009921"/>
    </source>
</evidence>
<organism evidence="7 8">
    <name type="scientific">Aureobasidium pullulans EXF-150</name>
    <dbReference type="NCBI Taxonomy" id="1043002"/>
    <lineage>
        <taxon>Eukaryota</taxon>
        <taxon>Fungi</taxon>
        <taxon>Dikarya</taxon>
        <taxon>Ascomycota</taxon>
        <taxon>Pezizomycotina</taxon>
        <taxon>Dothideomycetes</taxon>
        <taxon>Dothideomycetidae</taxon>
        <taxon>Dothideales</taxon>
        <taxon>Saccotheciaceae</taxon>
        <taxon>Aureobasidium</taxon>
    </lineage>
</organism>
<gene>
    <name evidence="7" type="ORF">M438DRAFT_404902</name>
</gene>
<dbReference type="Gene3D" id="3.30.420.10">
    <property type="entry name" value="Ribonuclease H-like superfamily/Ribonuclease H"/>
    <property type="match status" value="1"/>
</dbReference>
<feature type="compositionally biased region" description="Basic and acidic residues" evidence="5">
    <location>
        <begin position="253"/>
        <end position="265"/>
    </location>
</feature>